<reference evidence="3 4" key="1">
    <citation type="submission" date="2017-10" db="EMBL/GenBank/DDBJ databases">
        <title>Complete genome sequence of Paracoccus yeei TT13 isolated from human skin.</title>
        <authorList>
            <person name="Lee K."/>
            <person name="Lim J.Y."/>
            <person name="Hwang I."/>
        </authorList>
    </citation>
    <scope>NUCLEOTIDE SEQUENCE [LARGE SCALE GENOMIC DNA]</scope>
    <source>
        <strain evidence="3 4">TT13</strain>
    </source>
</reference>
<dbReference type="AlphaFoldDB" id="A0A2D2C0Q9"/>
<organism evidence="3 4">
    <name type="scientific">Paracoccus yeei</name>
    <dbReference type="NCBI Taxonomy" id="147645"/>
    <lineage>
        <taxon>Bacteria</taxon>
        <taxon>Pseudomonadati</taxon>
        <taxon>Pseudomonadota</taxon>
        <taxon>Alphaproteobacteria</taxon>
        <taxon>Rhodobacterales</taxon>
        <taxon>Paracoccaceae</taxon>
        <taxon>Paracoccus</taxon>
    </lineage>
</organism>
<protein>
    <recommendedName>
        <fullName evidence="2">Large polyvalent protein-associated domain-containing protein</fullName>
    </recommendedName>
</protein>
<feature type="region of interest" description="Disordered" evidence="1">
    <location>
        <begin position="553"/>
        <end position="592"/>
    </location>
</feature>
<dbReference type="InterPro" id="IPR040677">
    <property type="entry name" value="LPD7"/>
</dbReference>
<feature type="compositionally biased region" description="Basic and acidic residues" evidence="1">
    <location>
        <begin position="515"/>
        <end position="524"/>
    </location>
</feature>
<dbReference type="RefSeq" id="WP_099648915.1">
    <property type="nucleotide sequence ID" value="NZ_CP024422.1"/>
</dbReference>
<name>A0A2D2C0Q9_9RHOB</name>
<accession>A0A2D2C0Q9</accession>
<evidence type="ECO:0000313" key="3">
    <source>
        <dbReference type="EMBL" id="ATQ55989.1"/>
    </source>
</evidence>
<feature type="domain" description="Large polyvalent protein-associated" evidence="2">
    <location>
        <begin position="403"/>
        <end position="482"/>
    </location>
</feature>
<evidence type="ECO:0000313" key="4">
    <source>
        <dbReference type="Proteomes" id="UP000229314"/>
    </source>
</evidence>
<dbReference type="Pfam" id="PF18821">
    <property type="entry name" value="LPD7"/>
    <property type="match status" value="1"/>
</dbReference>
<evidence type="ECO:0000256" key="1">
    <source>
        <dbReference type="SAM" id="MobiDB-lite"/>
    </source>
</evidence>
<dbReference type="Proteomes" id="UP000229314">
    <property type="component" value="Chromosome"/>
</dbReference>
<dbReference type="EMBL" id="CP024422">
    <property type="protein sequence ID" value="ATQ55989.1"/>
    <property type="molecule type" value="Genomic_DNA"/>
</dbReference>
<gene>
    <name evidence="3" type="ORF">PYTT13_09330</name>
</gene>
<feature type="region of interest" description="Disordered" evidence="1">
    <location>
        <begin position="491"/>
        <end position="535"/>
    </location>
</feature>
<evidence type="ECO:0000259" key="2">
    <source>
        <dbReference type="Pfam" id="PF18821"/>
    </source>
</evidence>
<proteinExistence type="predicted"/>
<sequence length="592" mass="65811">MLIRFLKHTGAARKGQEADPDARRAIAYLLGKVVLKPRDAGGPRVPTRRATKPIHISGEAWLVSRTCAALPFQHRYASGVIAFDAGDIDIAAWTRGDPALRGMTEALMRDFEDPAFAGIPEAHRPEVLWVAHTDKRRLELNFLFARAVMDSRGRLTAINPKPPEKIGIAMWEAFRDSWNHRHGWADPQAPERHRDLKLPGSVISTPPRDIEGNPTFDIRQELAIEIGNQIDLGGIASRDDVLTWLEGQGHRIKRKGRDYISVECRLFRDRSEPPDAPARYARAIRLRGDLFDQRFTSPAWLDDCGWTAGGLAPERRDMRGAADALARLRALRAAHHRDRLGWPEQAPDPEPEAPDDIEGLTCAWAPPAPDSPTGIRAKARRPSFDETRLPEDLIAKLRFVDYRTGRMWLQDGSSIEDQELRLKAHSRSHDTIRLIIAQARLKRWSGISARGDAAFLREVTRVAFAEGLEIAGRDAGMDEIVQDELARLRAARGQAEVPHSTTGTPKAPERAQVPEAHDVARGREGNPATPWFEEPMDHDTLLSSTLAMLSGRHDADADADADADEGLSGLFRDVEAEDHPDPDDLEASMSAP</sequence>
<dbReference type="GeneID" id="78897872"/>